<gene>
    <name evidence="2" type="ORF">METZ01_LOCUS155961</name>
</gene>
<feature type="non-terminal residue" evidence="2">
    <location>
        <position position="1"/>
    </location>
</feature>
<dbReference type="PANTHER" id="PTHR34448">
    <property type="entry name" value="AMINOPEPTIDASE"/>
    <property type="match status" value="1"/>
</dbReference>
<dbReference type="Pfam" id="PF26233">
    <property type="entry name" value="NicX"/>
    <property type="match status" value="1"/>
</dbReference>
<dbReference type="GO" id="GO:0046872">
    <property type="term" value="F:metal ion binding"/>
    <property type="evidence" value="ECO:0007669"/>
    <property type="project" value="UniProtKB-KW"/>
</dbReference>
<organism evidence="2">
    <name type="scientific">marine metagenome</name>
    <dbReference type="NCBI Taxonomy" id="408172"/>
    <lineage>
        <taxon>unclassified sequences</taxon>
        <taxon>metagenomes</taxon>
        <taxon>ecological metagenomes</taxon>
    </lineage>
</organism>
<dbReference type="EMBL" id="UINC01026161">
    <property type="protein sequence ID" value="SVB03107.1"/>
    <property type="molecule type" value="Genomic_DNA"/>
</dbReference>
<name>A0A382AQ42_9ZZZZ</name>
<dbReference type="SUPFAM" id="SSF144052">
    <property type="entry name" value="Thermophilic metalloprotease-like"/>
    <property type="match status" value="1"/>
</dbReference>
<keyword evidence="1" id="KW-0479">Metal-binding</keyword>
<dbReference type="InterPro" id="IPR058739">
    <property type="entry name" value="NicX"/>
</dbReference>
<accession>A0A382AQ42</accession>
<evidence type="ECO:0000313" key="2">
    <source>
        <dbReference type="EMBL" id="SVB03107.1"/>
    </source>
</evidence>
<sequence>EAAFAAAKSFKADIYEMKVNAIPSWTSVGVETVGACKGAVEALKAADLVLAMHVPLFTKWMHEVRAAGTRVQMIVDHPDDLGSQMSTPDVKRATKYITERLASSKSMRVTNDAGTDFHAEIGDYPSLCQWGFADEPGHFDHWGAGHCYTFPNEGKANGLVVAQPGDIVVLPYNRYITDEINITVEDGFIRKIEGGLDARLMNHWLDSNKRSPDDMDGHAISHLGFGTNPHCRWDCIALNGDDVDRSNGAVRGFAGNFLFSTGPNTQGGGTRVTQGHYDLPMKDCTVYLDNDMIIDHGNYLDPQMIAEVDPRHQH</sequence>
<dbReference type="PANTHER" id="PTHR34448:SF1">
    <property type="entry name" value="BLL6088 PROTEIN"/>
    <property type="match status" value="1"/>
</dbReference>
<reference evidence="2" key="1">
    <citation type="submission" date="2018-05" db="EMBL/GenBank/DDBJ databases">
        <authorList>
            <person name="Lanie J.A."/>
            <person name="Ng W.-L."/>
            <person name="Kazmierczak K.M."/>
            <person name="Andrzejewski T.M."/>
            <person name="Davidsen T.M."/>
            <person name="Wayne K.J."/>
            <person name="Tettelin H."/>
            <person name="Glass J.I."/>
            <person name="Rusch D."/>
            <person name="Podicherti R."/>
            <person name="Tsui H.-C.T."/>
            <person name="Winkler M.E."/>
        </authorList>
    </citation>
    <scope>NUCLEOTIDE SEQUENCE</scope>
</reference>
<evidence type="ECO:0000256" key="1">
    <source>
        <dbReference type="ARBA" id="ARBA00022723"/>
    </source>
</evidence>
<dbReference type="AlphaFoldDB" id="A0A382AQ42"/>
<protein>
    <recommendedName>
        <fullName evidence="3">2,5-dihydroxypyridine 5,6-dioxygenase</fullName>
    </recommendedName>
</protein>
<dbReference type="InterPro" id="IPR052170">
    <property type="entry name" value="M29_Exopeptidase"/>
</dbReference>
<proteinExistence type="predicted"/>
<evidence type="ECO:0008006" key="3">
    <source>
        <dbReference type="Google" id="ProtNLM"/>
    </source>
</evidence>